<dbReference type="PANTHER" id="PTHR43289:SF34">
    <property type="entry name" value="SERINE_THREONINE-PROTEIN KINASE YBDM-RELATED"/>
    <property type="match status" value="1"/>
</dbReference>
<dbReference type="Gene3D" id="3.30.200.20">
    <property type="entry name" value="Phosphorylase Kinase, domain 1"/>
    <property type="match status" value="1"/>
</dbReference>
<evidence type="ECO:0000256" key="5">
    <source>
        <dbReference type="SAM" id="MobiDB-lite"/>
    </source>
</evidence>
<dbReference type="GO" id="GO:0004674">
    <property type="term" value="F:protein serine/threonine kinase activity"/>
    <property type="evidence" value="ECO:0007669"/>
    <property type="project" value="UniProtKB-EC"/>
</dbReference>
<protein>
    <submittedName>
        <fullName evidence="8">Serine/threonine-protein kinase</fullName>
        <ecNumber evidence="8">2.7.11.1</ecNumber>
    </submittedName>
</protein>
<evidence type="ECO:0000256" key="2">
    <source>
        <dbReference type="ARBA" id="ARBA00022741"/>
    </source>
</evidence>
<dbReference type="CDD" id="cd14014">
    <property type="entry name" value="STKc_PknB_like"/>
    <property type="match status" value="1"/>
</dbReference>
<organism evidence="8 9">
    <name type="scientific">Sphaerotilus montanus</name>
    <dbReference type="NCBI Taxonomy" id="522889"/>
    <lineage>
        <taxon>Bacteria</taxon>
        <taxon>Pseudomonadati</taxon>
        <taxon>Pseudomonadota</taxon>
        <taxon>Betaproteobacteria</taxon>
        <taxon>Burkholderiales</taxon>
        <taxon>Sphaerotilaceae</taxon>
        <taxon>Sphaerotilus</taxon>
    </lineage>
</organism>
<evidence type="ECO:0000256" key="1">
    <source>
        <dbReference type="ARBA" id="ARBA00022679"/>
    </source>
</evidence>
<keyword evidence="1 8" id="KW-0808">Transferase</keyword>
<dbReference type="PANTHER" id="PTHR43289">
    <property type="entry name" value="MITOGEN-ACTIVATED PROTEIN KINASE KINASE KINASE 20-RELATED"/>
    <property type="match status" value="1"/>
</dbReference>
<feature type="compositionally biased region" description="Polar residues" evidence="5">
    <location>
        <begin position="69"/>
        <end position="80"/>
    </location>
</feature>
<evidence type="ECO:0000313" key="8">
    <source>
        <dbReference type="EMBL" id="NYG34320.1"/>
    </source>
</evidence>
<feature type="domain" description="Protein kinase" evidence="7">
    <location>
        <begin position="120"/>
        <end position="381"/>
    </location>
</feature>
<accession>A0A7Y9UL29</accession>
<keyword evidence="2" id="KW-0547">Nucleotide-binding</keyword>
<keyword evidence="9" id="KW-1185">Reference proteome</keyword>
<feature type="region of interest" description="Disordered" evidence="5">
    <location>
        <begin position="1"/>
        <end position="112"/>
    </location>
</feature>
<dbReference type="PROSITE" id="PS00108">
    <property type="entry name" value="PROTEIN_KINASE_ST"/>
    <property type="match status" value="1"/>
</dbReference>
<keyword evidence="6" id="KW-1133">Transmembrane helix</keyword>
<dbReference type="RefSeq" id="WP_246332581.1">
    <property type="nucleotide sequence ID" value="NZ_JACCFH010000001.1"/>
</dbReference>
<dbReference type="AlphaFoldDB" id="A0A7Y9UL29"/>
<keyword evidence="4" id="KW-0067">ATP-binding</keyword>
<dbReference type="InterPro" id="IPR008271">
    <property type="entry name" value="Ser/Thr_kinase_AS"/>
</dbReference>
<dbReference type="SUPFAM" id="SSF56112">
    <property type="entry name" value="Protein kinase-like (PK-like)"/>
    <property type="match status" value="1"/>
</dbReference>
<comment type="caution">
    <text evidence="8">The sequence shown here is derived from an EMBL/GenBank/DDBJ whole genome shotgun (WGS) entry which is preliminary data.</text>
</comment>
<evidence type="ECO:0000313" key="9">
    <source>
        <dbReference type="Proteomes" id="UP000518288"/>
    </source>
</evidence>
<evidence type="ECO:0000256" key="4">
    <source>
        <dbReference type="ARBA" id="ARBA00022840"/>
    </source>
</evidence>
<reference evidence="8 9" key="1">
    <citation type="submission" date="2020-07" db="EMBL/GenBank/DDBJ databases">
        <title>Genomic Encyclopedia of Archaeal and Bacterial Type Strains, Phase II (KMG-II): from individual species to whole genera.</title>
        <authorList>
            <person name="Goeker M."/>
        </authorList>
    </citation>
    <scope>NUCLEOTIDE SEQUENCE [LARGE SCALE GENOMIC DNA]</scope>
    <source>
        <strain evidence="8 9">DSM 21226</strain>
    </source>
</reference>
<evidence type="ECO:0000256" key="3">
    <source>
        <dbReference type="ARBA" id="ARBA00022777"/>
    </source>
</evidence>
<gene>
    <name evidence="8" type="ORF">BDD16_003306</name>
</gene>
<feature type="compositionally biased region" description="Low complexity" evidence="5">
    <location>
        <begin position="1"/>
        <end position="10"/>
    </location>
</feature>
<name>A0A7Y9UL29_9BURK</name>
<dbReference type="PROSITE" id="PS50011">
    <property type="entry name" value="PROTEIN_KINASE_DOM"/>
    <property type="match status" value="1"/>
</dbReference>
<evidence type="ECO:0000259" key="7">
    <source>
        <dbReference type="PROSITE" id="PS50011"/>
    </source>
</evidence>
<dbReference type="Pfam" id="PF00069">
    <property type="entry name" value="Pkinase"/>
    <property type="match status" value="1"/>
</dbReference>
<feature type="transmembrane region" description="Helical" evidence="6">
    <location>
        <begin position="432"/>
        <end position="454"/>
    </location>
</feature>
<dbReference type="Proteomes" id="UP000518288">
    <property type="component" value="Unassembled WGS sequence"/>
</dbReference>
<keyword evidence="3 8" id="KW-0418">Kinase</keyword>
<sequence length="456" mass="48688">MTRLMPPTIRTPDDTRPAARDAFLADSASGLWLPTSPGDPSDLGEDTLPPDSIPFEQQIGEALGRPPRRQSTAPSESTQLLDADLNGQAPGRVSVPLPLSPAPRTEDQDPLAASGQMGRYVLERPLGAGGLGTVWSAYDTVLARRVAVKTLPLVVPEHERQHLTERVLDEARAAARLSHTHIVTVHDAGVSPDGAYIAMELLRGKDLSQMLRTGWRPTAEQAALIVRRVADALSYAHGKGVVHRDIKPANIFMVGRTRPVVLDFGIAQLLHQTDTVGGPALGSPFYAAPEQFDGLECDPRTDVYSLGVVLYELLTGHRPYGGTSLAEIRAAVRAARPRPPREHNPDVPAALAAIALQAISIDPVQRQRTAGTVARELRAWLATQAPAGLVIDASSASASASVPPLLTSDVQATTTPATMPEPAPPARERPSWILSALLAAVLVLLLLVVVMLWMNT</sequence>
<dbReference type="SMART" id="SM00220">
    <property type="entry name" value="S_TKc"/>
    <property type="match status" value="1"/>
</dbReference>
<dbReference type="EC" id="2.7.11.1" evidence="8"/>
<proteinExistence type="predicted"/>
<dbReference type="InterPro" id="IPR000719">
    <property type="entry name" value="Prot_kinase_dom"/>
</dbReference>
<keyword evidence="6" id="KW-0472">Membrane</keyword>
<dbReference type="EMBL" id="JACCFH010000001">
    <property type="protein sequence ID" value="NYG34320.1"/>
    <property type="molecule type" value="Genomic_DNA"/>
</dbReference>
<dbReference type="Gene3D" id="1.10.510.10">
    <property type="entry name" value="Transferase(Phosphotransferase) domain 1"/>
    <property type="match status" value="1"/>
</dbReference>
<dbReference type="GO" id="GO:0005524">
    <property type="term" value="F:ATP binding"/>
    <property type="evidence" value="ECO:0007669"/>
    <property type="project" value="UniProtKB-KW"/>
</dbReference>
<keyword evidence="6" id="KW-0812">Transmembrane</keyword>
<dbReference type="InterPro" id="IPR011009">
    <property type="entry name" value="Kinase-like_dom_sf"/>
</dbReference>
<evidence type="ECO:0000256" key="6">
    <source>
        <dbReference type="SAM" id="Phobius"/>
    </source>
</evidence>